<evidence type="ECO:0000313" key="2">
    <source>
        <dbReference type="EMBL" id="SDM18750.1"/>
    </source>
</evidence>
<name>A0A1G9R6J7_9EURY</name>
<accession>A0A1G9R6J7</accession>
<keyword evidence="1" id="KW-1133">Transmembrane helix</keyword>
<dbReference type="OrthoDB" id="214866at2157"/>
<proteinExistence type="predicted"/>
<dbReference type="EMBL" id="FNHL01000001">
    <property type="protein sequence ID" value="SDM18750.1"/>
    <property type="molecule type" value="Genomic_DNA"/>
</dbReference>
<dbReference type="Proteomes" id="UP000199451">
    <property type="component" value="Unassembled WGS sequence"/>
</dbReference>
<sequence>MELEDVAPTVGVVACAALLVTLGVPYVAVSEPGTVLSEYYASGAVGVGGVAFLAVLTVVVFLSGTRGTADPALVSGIALVLGVVTLALAALWALAVDETLLFNLPASAAWMTSHRWVVVAVAAVVPISAAGYARGVLRG</sequence>
<protein>
    <submittedName>
        <fullName evidence="2">Uncharacterized protein</fullName>
    </submittedName>
</protein>
<feature type="transmembrane region" description="Helical" evidence="1">
    <location>
        <begin position="74"/>
        <end position="96"/>
    </location>
</feature>
<keyword evidence="1" id="KW-0472">Membrane</keyword>
<keyword evidence="1" id="KW-0812">Transmembrane</keyword>
<reference evidence="3" key="1">
    <citation type="submission" date="2016-10" db="EMBL/GenBank/DDBJ databases">
        <authorList>
            <person name="Varghese N."/>
            <person name="Submissions S."/>
        </authorList>
    </citation>
    <scope>NUCLEOTIDE SEQUENCE [LARGE SCALE GENOMIC DNA]</scope>
    <source>
        <strain evidence="3">CGMCC 1.10119</strain>
    </source>
</reference>
<feature type="transmembrane region" description="Helical" evidence="1">
    <location>
        <begin position="7"/>
        <end position="27"/>
    </location>
</feature>
<organism evidence="2 3">
    <name type="scientific">Halogranum gelatinilyticum</name>
    <dbReference type="NCBI Taxonomy" id="660521"/>
    <lineage>
        <taxon>Archaea</taxon>
        <taxon>Methanobacteriati</taxon>
        <taxon>Methanobacteriota</taxon>
        <taxon>Stenosarchaea group</taxon>
        <taxon>Halobacteria</taxon>
        <taxon>Halobacteriales</taxon>
        <taxon>Haloferacaceae</taxon>
    </lineage>
</organism>
<dbReference type="STRING" id="660521.SAMN04487949_1203"/>
<evidence type="ECO:0000313" key="3">
    <source>
        <dbReference type="Proteomes" id="UP000199451"/>
    </source>
</evidence>
<dbReference type="RefSeq" id="WP_089695011.1">
    <property type="nucleotide sequence ID" value="NZ_FNHL01000001.1"/>
</dbReference>
<dbReference type="InterPro" id="IPR055970">
    <property type="entry name" value="DUF7548"/>
</dbReference>
<evidence type="ECO:0000256" key="1">
    <source>
        <dbReference type="SAM" id="Phobius"/>
    </source>
</evidence>
<gene>
    <name evidence="2" type="ORF">SAMN04487949_1203</name>
</gene>
<dbReference type="AlphaFoldDB" id="A0A1G9R6J7"/>
<feature type="transmembrane region" description="Helical" evidence="1">
    <location>
        <begin position="39"/>
        <end position="62"/>
    </location>
</feature>
<feature type="transmembrane region" description="Helical" evidence="1">
    <location>
        <begin position="116"/>
        <end position="137"/>
    </location>
</feature>
<keyword evidence="3" id="KW-1185">Reference proteome</keyword>
<dbReference type="Pfam" id="PF24416">
    <property type="entry name" value="DUF7548"/>
    <property type="match status" value="1"/>
</dbReference>